<comment type="caution">
    <text evidence="2">The sequence shown here is derived from an EMBL/GenBank/DDBJ whole genome shotgun (WGS) entry which is preliminary data.</text>
</comment>
<dbReference type="AlphaFoldDB" id="A0A3S4ZTF3"/>
<reference evidence="2" key="1">
    <citation type="submission" date="2018-11" db="EMBL/GenBank/DDBJ databases">
        <authorList>
            <consortium name="Pathogen Informatics"/>
        </authorList>
    </citation>
    <scope>NUCLEOTIDE SEQUENCE</scope>
</reference>
<dbReference type="EMBL" id="CAAALY010000191">
    <property type="protein sequence ID" value="VEL06658.1"/>
    <property type="molecule type" value="Genomic_DNA"/>
</dbReference>
<evidence type="ECO:0000313" key="2">
    <source>
        <dbReference type="EMBL" id="VEL06658.1"/>
    </source>
</evidence>
<keyword evidence="3" id="KW-1185">Reference proteome</keyword>
<accession>A0A3S4ZTF3</accession>
<sequence length="149" mass="16551">MTQKRPNSSDNVALSLNDVSKLKGPIEVNVRMKNMPNADMTSKTFVAEPVRILHSRPTTDKAVTTRQVKFDATPTRPNSGQNPEGPPVCNPECQNAGVCFQDREATTSRSGAAKRYYLIIDRVFLYGRLCCSASDLDDNIIIYILKTEN</sequence>
<evidence type="ECO:0000313" key="3">
    <source>
        <dbReference type="Proteomes" id="UP000784294"/>
    </source>
</evidence>
<dbReference type="Proteomes" id="UP000784294">
    <property type="component" value="Unassembled WGS sequence"/>
</dbReference>
<name>A0A3S4ZTF3_9PLAT</name>
<organism evidence="2 3">
    <name type="scientific">Protopolystoma xenopodis</name>
    <dbReference type="NCBI Taxonomy" id="117903"/>
    <lineage>
        <taxon>Eukaryota</taxon>
        <taxon>Metazoa</taxon>
        <taxon>Spiralia</taxon>
        <taxon>Lophotrochozoa</taxon>
        <taxon>Platyhelminthes</taxon>
        <taxon>Monogenea</taxon>
        <taxon>Polyopisthocotylea</taxon>
        <taxon>Polystomatidea</taxon>
        <taxon>Polystomatidae</taxon>
        <taxon>Protopolystoma</taxon>
    </lineage>
</organism>
<proteinExistence type="predicted"/>
<feature type="region of interest" description="Disordered" evidence="1">
    <location>
        <begin position="56"/>
        <end position="89"/>
    </location>
</feature>
<evidence type="ECO:0000256" key="1">
    <source>
        <dbReference type="SAM" id="MobiDB-lite"/>
    </source>
</evidence>
<protein>
    <submittedName>
        <fullName evidence="2">Uncharacterized protein</fullName>
    </submittedName>
</protein>
<gene>
    <name evidence="2" type="ORF">PXEA_LOCUS98</name>
</gene>